<dbReference type="Proteomes" id="UP000012081">
    <property type="component" value="Unassembled WGS sequence"/>
</dbReference>
<dbReference type="AlphaFoldDB" id="M8E809"/>
<dbReference type="EMBL" id="APBN01000007">
    <property type="protein sequence ID" value="EMT51580.1"/>
    <property type="molecule type" value="Genomic_DNA"/>
</dbReference>
<keyword evidence="2" id="KW-1185">Reference proteome</keyword>
<protein>
    <submittedName>
        <fullName evidence="1">Uncharacterized protein</fullName>
    </submittedName>
</protein>
<proteinExistence type="predicted"/>
<reference evidence="1 2" key="1">
    <citation type="submission" date="2013-03" db="EMBL/GenBank/DDBJ databases">
        <title>Assembly of a new bacterial strain Brevibacillus borstelensis AK1.</title>
        <authorList>
            <person name="Rajan I."/>
            <person name="PoliReddy D."/>
            <person name="Sugumar T."/>
            <person name="Rathinam K."/>
            <person name="Alqarawi S."/>
            <person name="Khalil A.B."/>
            <person name="Sivakumar N."/>
        </authorList>
    </citation>
    <scope>NUCLEOTIDE SEQUENCE [LARGE SCALE GENOMIC DNA]</scope>
    <source>
        <strain evidence="1 2">AK1</strain>
    </source>
</reference>
<evidence type="ECO:0000313" key="2">
    <source>
        <dbReference type="Proteomes" id="UP000012081"/>
    </source>
</evidence>
<gene>
    <name evidence="1" type="ORF">I532_16688</name>
</gene>
<evidence type="ECO:0000313" key="1">
    <source>
        <dbReference type="EMBL" id="EMT51580.1"/>
    </source>
</evidence>
<accession>M8E809</accession>
<name>M8E809_9BACL</name>
<sequence>MKKEKTAQGSVGHCGELYWPAPFQKQNRVQKQPARGSVPKTFAVFSFFISTDAGFYPKNRSDISPNGFERGWLERGLLERRFESKNRRQLTGIRFAASHRQSEVSLLKNLDLILLAP</sequence>
<comment type="caution">
    <text evidence="1">The sequence shown here is derived from an EMBL/GenBank/DDBJ whole genome shotgun (WGS) entry which is preliminary data.</text>
</comment>
<organism evidence="1 2">
    <name type="scientific">Brevibacillus borstelensis AK1</name>
    <dbReference type="NCBI Taxonomy" id="1300222"/>
    <lineage>
        <taxon>Bacteria</taxon>
        <taxon>Bacillati</taxon>
        <taxon>Bacillota</taxon>
        <taxon>Bacilli</taxon>
        <taxon>Bacillales</taxon>
        <taxon>Paenibacillaceae</taxon>
        <taxon>Brevibacillus</taxon>
    </lineage>
</organism>